<comment type="caution">
    <text evidence="2">The sequence shown here is derived from an EMBL/GenBank/DDBJ whole genome shotgun (WGS) entry which is preliminary data.</text>
</comment>
<dbReference type="EMBL" id="ML996081">
    <property type="protein sequence ID" value="KAF2157875.1"/>
    <property type="molecule type" value="Genomic_DNA"/>
</dbReference>
<dbReference type="Proteomes" id="UP000799439">
    <property type="component" value="Unassembled WGS sequence"/>
</dbReference>
<reference evidence="2" key="1">
    <citation type="journal article" date="2020" name="Stud. Mycol.">
        <title>101 Dothideomycetes genomes: a test case for predicting lifestyles and emergence of pathogens.</title>
        <authorList>
            <person name="Haridas S."/>
            <person name="Albert R."/>
            <person name="Binder M."/>
            <person name="Bloem J."/>
            <person name="Labutti K."/>
            <person name="Salamov A."/>
            <person name="Andreopoulos B."/>
            <person name="Baker S."/>
            <person name="Barry K."/>
            <person name="Bills G."/>
            <person name="Bluhm B."/>
            <person name="Cannon C."/>
            <person name="Castanera R."/>
            <person name="Culley D."/>
            <person name="Daum C."/>
            <person name="Ezra D."/>
            <person name="Gonzalez J."/>
            <person name="Henrissat B."/>
            <person name="Kuo A."/>
            <person name="Liang C."/>
            <person name="Lipzen A."/>
            <person name="Lutzoni F."/>
            <person name="Magnuson J."/>
            <person name="Mondo S."/>
            <person name="Nolan M."/>
            <person name="Ohm R."/>
            <person name="Pangilinan J."/>
            <person name="Park H.-J."/>
            <person name="Ramirez L."/>
            <person name="Alfaro M."/>
            <person name="Sun H."/>
            <person name="Tritt A."/>
            <person name="Yoshinaga Y."/>
            <person name="Zwiers L.-H."/>
            <person name="Turgeon B."/>
            <person name="Goodwin S."/>
            <person name="Spatafora J."/>
            <person name="Crous P."/>
            <person name="Grigoriev I."/>
        </authorList>
    </citation>
    <scope>NUCLEOTIDE SEQUENCE</scope>
    <source>
        <strain evidence="2">CBS 260.36</strain>
    </source>
</reference>
<accession>A0A9P4MK58</accession>
<name>A0A9P4MK58_9PEZI</name>
<feature type="region of interest" description="Disordered" evidence="1">
    <location>
        <begin position="144"/>
        <end position="167"/>
    </location>
</feature>
<gene>
    <name evidence="2" type="ORF">K461DRAFT_26564</name>
</gene>
<keyword evidence="3" id="KW-1185">Reference proteome</keyword>
<proteinExistence type="predicted"/>
<dbReference type="AlphaFoldDB" id="A0A9P4MK58"/>
<protein>
    <submittedName>
        <fullName evidence="2">Uncharacterized protein</fullName>
    </submittedName>
</protein>
<evidence type="ECO:0000313" key="3">
    <source>
        <dbReference type="Proteomes" id="UP000799439"/>
    </source>
</evidence>
<organism evidence="2 3">
    <name type="scientific">Myriangium duriaei CBS 260.36</name>
    <dbReference type="NCBI Taxonomy" id="1168546"/>
    <lineage>
        <taxon>Eukaryota</taxon>
        <taxon>Fungi</taxon>
        <taxon>Dikarya</taxon>
        <taxon>Ascomycota</taxon>
        <taxon>Pezizomycotina</taxon>
        <taxon>Dothideomycetes</taxon>
        <taxon>Dothideomycetidae</taxon>
        <taxon>Myriangiales</taxon>
        <taxon>Myriangiaceae</taxon>
        <taxon>Myriangium</taxon>
    </lineage>
</organism>
<sequence>MRIRRPLSRTSPPCQCLGVHRSSAARDLTRGNMRTADILLTSPRSCIHVIHAPSEGPARLHLPGGGHARQWHNRGWASRTYFSGGDLGLRLRLHRAWRHGGSRLEVGIDLSKSWRSASTPPHRIPRPKAPYSLCTASILGTKADKTSIKTRTTHGERQTRSTTAHPQ</sequence>
<evidence type="ECO:0000313" key="2">
    <source>
        <dbReference type="EMBL" id="KAF2157875.1"/>
    </source>
</evidence>
<evidence type="ECO:0000256" key="1">
    <source>
        <dbReference type="SAM" id="MobiDB-lite"/>
    </source>
</evidence>
<feature type="compositionally biased region" description="Basic and acidic residues" evidence="1">
    <location>
        <begin position="144"/>
        <end position="159"/>
    </location>
</feature>